<reference evidence="2" key="1">
    <citation type="submission" date="2024-02" db="EMBL/GenBank/DDBJ databases">
        <authorList>
            <consortium name="ELIXIR-Norway"/>
            <consortium name="Elixir Norway"/>
        </authorList>
    </citation>
    <scope>NUCLEOTIDE SEQUENCE</scope>
</reference>
<protein>
    <submittedName>
        <fullName evidence="2">Uncharacterized protein</fullName>
    </submittedName>
</protein>
<sequence>MIKDDAATTSDSDTGIDGSEHDWKRWVADVEQSRRAMCESTPDAAVTLMLQQPSPRDTSSIPTLLQTVQMKNDDSGCSTTELLGSSSHEEMGTRWREICQRIRIGSSLDKGGHQ</sequence>
<name>A0ABP0UBU3_9BRYO</name>
<evidence type="ECO:0000313" key="3">
    <source>
        <dbReference type="Proteomes" id="UP001497512"/>
    </source>
</evidence>
<evidence type="ECO:0000256" key="1">
    <source>
        <dbReference type="SAM" id="MobiDB-lite"/>
    </source>
</evidence>
<feature type="compositionally biased region" description="Low complexity" evidence="1">
    <location>
        <begin position="7"/>
        <end position="17"/>
    </location>
</feature>
<evidence type="ECO:0000313" key="2">
    <source>
        <dbReference type="EMBL" id="CAK9217389.1"/>
    </source>
</evidence>
<feature type="region of interest" description="Disordered" evidence="1">
    <location>
        <begin position="1"/>
        <end position="21"/>
    </location>
</feature>
<proteinExistence type="predicted"/>
<keyword evidence="3" id="KW-1185">Reference proteome</keyword>
<dbReference type="EMBL" id="OZ019894">
    <property type="protein sequence ID" value="CAK9217389.1"/>
    <property type="molecule type" value="Genomic_DNA"/>
</dbReference>
<organism evidence="2 3">
    <name type="scientific">Sphagnum troendelagicum</name>
    <dbReference type="NCBI Taxonomy" id="128251"/>
    <lineage>
        <taxon>Eukaryota</taxon>
        <taxon>Viridiplantae</taxon>
        <taxon>Streptophyta</taxon>
        <taxon>Embryophyta</taxon>
        <taxon>Bryophyta</taxon>
        <taxon>Sphagnophytina</taxon>
        <taxon>Sphagnopsida</taxon>
        <taxon>Sphagnales</taxon>
        <taxon>Sphagnaceae</taxon>
        <taxon>Sphagnum</taxon>
    </lineage>
</organism>
<gene>
    <name evidence="2" type="ORF">CSSPTR1EN2_LOCUS13946</name>
</gene>
<accession>A0ABP0UBU3</accession>
<dbReference type="Proteomes" id="UP001497512">
    <property type="component" value="Chromosome 2"/>
</dbReference>